<evidence type="ECO:0000259" key="17">
    <source>
        <dbReference type="PROSITE" id="PS50011"/>
    </source>
</evidence>
<dbReference type="InterPro" id="IPR001611">
    <property type="entry name" value="Leu-rich_rpt"/>
</dbReference>
<dbReference type="InterPro" id="IPR011009">
    <property type="entry name" value="Kinase-like_dom_sf"/>
</dbReference>
<feature type="binding site" evidence="14">
    <location>
        <position position="1598"/>
    </location>
    <ligand>
        <name>ATP</name>
        <dbReference type="ChEBI" id="CHEBI:30616"/>
    </ligand>
</feature>
<keyword evidence="13" id="KW-0325">Glycoprotein</keyword>
<dbReference type="PANTHER" id="PTHR48056:SF41">
    <property type="entry name" value="RECEPTOR-LIKE PROTEIN KINASE HAIKU2"/>
    <property type="match status" value="1"/>
</dbReference>
<keyword evidence="7" id="KW-0677">Repeat</keyword>
<dbReference type="Gene3D" id="1.10.510.10">
    <property type="entry name" value="Transferase(Phosphotransferase) domain 1"/>
    <property type="match status" value="2"/>
</dbReference>
<feature type="transmembrane region" description="Helical" evidence="15">
    <location>
        <begin position="1508"/>
        <end position="1526"/>
    </location>
</feature>
<dbReference type="PROSITE" id="PS00107">
    <property type="entry name" value="PROTEIN_KINASE_ATP"/>
    <property type="match status" value="2"/>
</dbReference>
<keyword evidence="3" id="KW-0433">Leucine-rich repeat</keyword>
<evidence type="ECO:0000256" key="15">
    <source>
        <dbReference type="SAM" id="Phobius"/>
    </source>
</evidence>
<evidence type="ECO:0000256" key="6">
    <source>
        <dbReference type="ARBA" id="ARBA00022729"/>
    </source>
</evidence>
<evidence type="ECO:0000256" key="16">
    <source>
        <dbReference type="SAM" id="SignalP"/>
    </source>
</evidence>
<dbReference type="InterPro" id="IPR055414">
    <property type="entry name" value="LRR_R13L4/SHOC2-like"/>
</dbReference>
<evidence type="ECO:0000256" key="8">
    <source>
        <dbReference type="ARBA" id="ARBA00022741"/>
    </source>
</evidence>
<dbReference type="SUPFAM" id="SSF56112">
    <property type="entry name" value="Protein kinase-like (PK-like)"/>
    <property type="match status" value="2"/>
</dbReference>
<reference evidence="18 19" key="1">
    <citation type="submission" date="2023-03" db="EMBL/GenBank/DDBJ databases">
        <title>WGS of Gossypium arboreum.</title>
        <authorList>
            <person name="Yu D."/>
        </authorList>
    </citation>
    <scope>NUCLEOTIDE SEQUENCE [LARGE SCALE GENOMIC DNA]</scope>
    <source>
        <tissue evidence="18">Leaf</tissue>
    </source>
</reference>
<feature type="binding site" evidence="14">
    <location>
        <position position="690"/>
    </location>
    <ligand>
        <name>ATP</name>
        <dbReference type="ChEBI" id="CHEBI:30616"/>
    </ligand>
</feature>
<dbReference type="SMART" id="SM00220">
    <property type="entry name" value="S_TKc"/>
    <property type="match status" value="2"/>
</dbReference>
<dbReference type="InterPro" id="IPR000719">
    <property type="entry name" value="Prot_kinase_dom"/>
</dbReference>
<accession>A0ABR0QMN8</accession>
<evidence type="ECO:0000256" key="9">
    <source>
        <dbReference type="ARBA" id="ARBA00022777"/>
    </source>
</evidence>
<evidence type="ECO:0000256" key="10">
    <source>
        <dbReference type="ARBA" id="ARBA00022840"/>
    </source>
</evidence>
<proteinExistence type="inferred from homology"/>
<keyword evidence="11 15" id="KW-1133">Transmembrane helix</keyword>
<name>A0ABR0QMN8_GOSAR</name>
<dbReference type="Gene3D" id="3.30.200.20">
    <property type="entry name" value="Phosphorylase Kinase, domain 1"/>
    <property type="match status" value="2"/>
</dbReference>
<dbReference type="Gene3D" id="3.80.10.10">
    <property type="entry name" value="Ribonuclease Inhibitor"/>
    <property type="match status" value="7"/>
</dbReference>
<dbReference type="EMBL" id="JARKNE010000003">
    <property type="protein sequence ID" value="KAK5840213.1"/>
    <property type="molecule type" value="Genomic_DNA"/>
</dbReference>
<evidence type="ECO:0000256" key="4">
    <source>
        <dbReference type="ARBA" id="ARBA00022679"/>
    </source>
</evidence>
<comment type="caution">
    <text evidence="18">The sequence shown here is derived from an EMBL/GenBank/DDBJ whole genome shotgun (WGS) entry which is preliminary data.</text>
</comment>
<dbReference type="InterPro" id="IPR013210">
    <property type="entry name" value="LRR_N_plant-typ"/>
</dbReference>
<evidence type="ECO:0000256" key="14">
    <source>
        <dbReference type="PROSITE-ProRule" id="PRU10141"/>
    </source>
</evidence>
<dbReference type="Proteomes" id="UP001358586">
    <property type="component" value="Chromosome 3"/>
</dbReference>
<evidence type="ECO:0000256" key="1">
    <source>
        <dbReference type="ARBA" id="ARBA00004167"/>
    </source>
</evidence>
<evidence type="ECO:0000256" key="13">
    <source>
        <dbReference type="ARBA" id="ARBA00023180"/>
    </source>
</evidence>
<keyword evidence="19" id="KW-1185">Reference proteome</keyword>
<keyword evidence="5 15" id="KW-0812">Transmembrane</keyword>
<evidence type="ECO:0000256" key="5">
    <source>
        <dbReference type="ARBA" id="ARBA00022692"/>
    </source>
</evidence>
<comment type="similarity">
    <text evidence="2">Belongs to the protein kinase superfamily. Ser/Thr protein kinase family.</text>
</comment>
<feature type="chain" id="PRO_5046931352" description="Protein kinase domain-containing protein" evidence="16">
    <location>
        <begin position="26"/>
        <end position="1891"/>
    </location>
</feature>
<dbReference type="InterPro" id="IPR032675">
    <property type="entry name" value="LRR_dom_sf"/>
</dbReference>
<dbReference type="InterPro" id="IPR017441">
    <property type="entry name" value="Protein_kinase_ATP_BS"/>
</dbReference>
<keyword evidence="12 15" id="KW-0472">Membrane</keyword>
<dbReference type="PANTHER" id="PTHR48056">
    <property type="entry name" value="LRR RECEPTOR-LIKE SERINE/THREONINE-PROTEIN KINASE-RELATED"/>
    <property type="match status" value="1"/>
</dbReference>
<dbReference type="SUPFAM" id="SSF52058">
    <property type="entry name" value="L domain-like"/>
    <property type="match status" value="4"/>
</dbReference>
<dbReference type="Pfam" id="PF23598">
    <property type="entry name" value="LRR_14"/>
    <property type="match status" value="1"/>
</dbReference>
<evidence type="ECO:0000256" key="11">
    <source>
        <dbReference type="ARBA" id="ARBA00022989"/>
    </source>
</evidence>
<evidence type="ECO:0000256" key="3">
    <source>
        <dbReference type="ARBA" id="ARBA00022614"/>
    </source>
</evidence>
<organism evidence="18 19">
    <name type="scientific">Gossypium arboreum</name>
    <name type="common">Tree cotton</name>
    <name type="synonym">Gossypium nanking</name>
    <dbReference type="NCBI Taxonomy" id="29729"/>
    <lineage>
        <taxon>Eukaryota</taxon>
        <taxon>Viridiplantae</taxon>
        <taxon>Streptophyta</taxon>
        <taxon>Embryophyta</taxon>
        <taxon>Tracheophyta</taxon>
        <taxon>Spermatophyta</taxon>
        <taxon>Magnoliopsida</taxon>
        <taxon>eudicotyledons</taxon>
        <taxon>Gunneridae</taxon>
        <taxon>Pentapetalae</taxon>
        <taxon>rosids</taxon>
        <taxon>malvids</taxon>
        <taxon>Malvales</taxon>
        <taxon>Malvaceae</taxon>
        <taxon>Malvoideae</taxon>
        <taxon>Gossypium</taxon>
    </lineage>
</organism>
<gene>
    <name evidence="18" type="ORF">PVK06_009100</name>
</gene>
<dbReference type="PROSITE" id="PS50011">
    <property type="entry name" value="PROTEIN_KINASE_DOM"/>
    <property type="match status" value="2"/>
</dbReference>
<dbReference type="PROSITE" id="PS00108">
    <property type="entry name" value="PROTEIN_KINASE_ST"/>
    <property type="match status" value="2"/>
</dbReference>
<feature type="domain" description="Protein kinase" evidence="17">
    <location>
        <begin position="662"/>
        <end position="945"/>
    </location>
</feature>
<protein>
    <recommendedName>
        <fullName evidence="17">Protein kinase domain-containing protein</fullName>
    </recommendedName>
</protein>
<feature type="signal peptide" evidence="16">
    <location>
        <begin position="1"/>
        <end position="25"/>
    </location>
</feature>
<evidence type="ECO:0000256" key="2">
    <source>
        <dbReference type="ARBA" id="ARBA00008684"/>
    </source>
</evidence>
<dbReference type="SMART" id="SM00369">
    <property type="entry name" value="LRR_TYP"/>
    <property type="match status" value="11"/>
</dbReference>
<keyword evidence="8 14" id="KW-0547">Nucleotide-binding</keyword>
<dbReference type="Pfam" id="PF00560">
    <property type="entry name" value="LRR_1"/>
    <property type="match status" value="6"/>
</dbReference>
<dbReference type="SUPFAM" id="SSF52047">
    <property type="entry name" value="RNI-like"/>
    <property type="match status" value="1"/>
</dbReference>
<evidence type="ECO:0000256" key="7">
    <source>
        <dbReference type="ARBA" id="ARBA00022737"/>
    </source>
</evidence>
<keyword evidence="9" id="KW-0418">Kinase</keyword>
<dbReference type="Pfam" id="PF08263">
    <property type="entry name" value="LRRNT_2"/>
    <property type="match status" value="2"/>
</dbReference>
<dbReference type="InterPro" id="IPR008271">
    <property type="entry name" value="Ser/Thr_kinase_AS"/>
</dbReference>
<comment type="subcellular location">
    <subcellularLocation>
        <location evidence="1">Membrane</location>
        <topology evidence="1">Single-pass membrane protein</topology>
    </subcellularLocation>
</comment>
<dbReference type="InterPro" id="IPR050647">
    <property type="entry name" value="Plant_LRR-RLKs"/>
</dbReference>
<evidence type="ECO:0000313" key="18">
    <source>
        <dbReference type="EMBL" id="KAK5840213.1"/>
    </source>
</evidence>
<keyword evidence="10 14" id="KW-0067">ATP-binding</keyword>
<dbReference type="InterPro" id="IPR003591">
    <property type="entry name" value="Leu-rich_rpt_typical-subtyp"/>
</dbReference>
<dbReference type="Pfam" id="PF00069">
    <property type="entry name" value="Pkinase"/>
    <property type="match status" value="2"/>
</dbReference>
<feature type="domain" description="Protein kinase" evidence="17">
    <location>
        <begin position="1569"/>
        <end position="1854"/>
    </location>
</feature>
<keyword evidence="6 16" id="KW-0732">Signal</keyword>
<sequence length="1891" mass="211131">MSSYRQILLCFGLMFCFYSPCCVKSDELQILLNLKSALNESNTNVLDSWEATSSVCSFNGITCNAQGFVKEIELSHQNLLGVLPLDSICQLQYLDKLSLGFNLLYGEITEELGNCLKLQYLDLGNNFFTGSFPDISSLSNLHYLYLNGSGFSGTFPWKSLENTTNLAVLSIGDNPFDRMEFPDQILKLKKLYWLYMANCSIEGKIPPAIGNLTELIELELQYNYLSGEIPAEIGKLHKLWQLELYNNELTGKLPVGLRNLTKLEFFDASANNLEGDISEVRYLTNLVSLQLFKNKFSGEVPPELGEFKKLVNLSLYTNLLTGLLPQKLGSWAEFNYIDVSENFLTGPIPPDMCKKGTMRAVLMLQNKFSGEIPTTYASCTTLKRFRVSNNSLIGIVPAGIWGLPEVDIIDVAYNQLEGPITADIKNAKQMGILSAEYNRFSGELPEEISEAKSLVRIELHENQFFGKIPRGIGELKRLSNLNLQNNRLSGSIPNSLGSCASISNINMADNVLSGKIPSSLGSLPTLNSLNLSRNQLSGKIPESLSLLKLNLVDLSYNRLTGPIPTSFSIEAYNGSFIGNPGLCSSTIRHFKQCQPDSDMSKDTHTLILWLTLGAAVLLVSLGCLLYIRRNEKDNSLSLKEESWNIKSFHVLTFTEYEILDFVKQENLIGKGGSGNVYKVTLPNGVELAVKHIRKGHRKSLSTSTVFNKSAGKEKEFDMEVQTLSSIRHVNVVKLYCSITSEDSCLLVYEYLRNGSLWDRLHTSNKMELDWDIRYEIAVGAAKGLEYLHHGCERLVIHRDVKSSNILLDEFMKPRIADFGLAKIVQSNGAKDSTHVIAGTHGYIAPEYGYTYKVNEKSDVYSFGVVLMELVSGKRPIEPEFGDNKDIVSWVCSKMNNKESILSIVDPRIPEVLKEDVIKVLRVAILCTTRLPAVRPTMRTVVHMLKEAEPCKLVGIVISKEASLSGKALSDWDVNGGKPYCNFTGVNCNDRGYVEVLNFTGWSLSGIFPDDVCFRLPELRVLDISRNNFHGNFLNGIVNCSSLEVFNMSSIYLRTKLPDFSKLVSLRVLDLSYNHFIGDFPMSITNLTNLEVLYFNENDKLKPWQLPDNISRLSKLRIMVFTTCMLYGRIPASIGNVTSLVDLELSGNFLSGQIPKELGLLKNLKQLELYYNQYLSGTIPEELGNLTELIDLDMSVNRLSGNIPVSICRLPKLQFLQIYNNSLTGEIPGEITGSTTLRILSLYGNYLSGQVPRNLGRSAPMIALDLSENNITGPIPTEVCRGGKLLYLLMLDNKFSGNLPESYANCKSLLRFRVSNNHLEGWIPEGLFGLPHVSIIDLADNSFTGRFPNSLGNARNLSELFLQNNKVSGFLPPGISGAVNLVKIDLSNNLLSGSIPSQIGNLKNLNLLMLQGNNLSSGIPESFSLFKSLNVLDLSNNHLTGNIPESLSELLPNSMNFSNNQLSGPIPLSLIKGGLVESFSGNPGLCVPIHVQNFPICSHFYNQKKLNSMWAIIVSVLAITIAAVLLLKRRLSKQRAVMEHDETLSSSFFSYDVKSFHRICFNQHEILEAMVDKNIVGHGGSGTVYRIELQNGHVVAVKKLWSKTYKDSGSKDQLILDKGLQTEVETLGNIRHKNIVKLYSYFSNLDWNLLVYEYMLNGNLWDALHNGRFDLDWPIRHRIALGVAQGLAYLHHDILPPIIHRDIKSTNILLDVDYHPKVADFGIAKVLQARGGKDSTTTVIAGTYGYLAPEYAYSNKATTKCDVYSFGVVLMELITGKKPVETDFGENKNIVLWISAKLETKEGVMEVLDKKLSKTFKDEMVKVLRIAMRCTCKNPSQRPTMNEVVQLLIESEPFRLDSSWRHDSPVEVQIEGYWLRIQRLPIFACLTVDSEP</sequence>
<evidence type="ECO:0000313" key="19">
    <source>
        <dbReference type="Proteomes" id="UP001358586"/>
    </source>
</evidence>
<dbReference type="PROSITE" id="PS51450">
    <property type="entry name" value="LRR"/>
    <property type="match status" value="3"/>
</dbReference>
<evidence type="ECO:0000256" key="12">
    <source>
        <dbReference type="ARBA" id="ARBA00023136"/>
    </source>
</evidence>
<keyword evidence="4" id="KW-0808">Transferase</keyword>